<feature type="transmembrane region" description="Helical" evidence="7">
    <location>
        <begin position="300"/>
        <end position="318"/>
    </location>
</feature>
<accession>A0A8K0WM70</accession>
<feature type="transmembrane region" description="Helical" evidence="7">
    <location>
        <begin position="85"/>
        <end position="103"/>
    </location>
</feature>
<dbReference type="GO" id="GO:0005886">
    <property type="term" value="C:plasma membrane"/>
    <property type="evidence" value="ECO:0007669"/>
    <property type="project" value="TreeGrafter"/>
</dbReference>
<comment type="subcellular location">
    <subcellularLocation>
        <location evidence="1">Membrane</location>
        <topology evidence="1">Multi-pass membrane protein</topology>
    </subcellularLocation>
</comment>
<name>A0A8K0WM70_9HYPO</name>
<evidence type="ECO:0000313" key="9">
    <source>
        <dbReference type="EMBL" id="KAH7305767.1"/>
    </source>
</evidence>
<evidence type="ECO:0000256" key="4">
    <source>
        <dbReference type="ARBA" id="ARBA00022989"/>
    </source>
</evidence>
<dbReference type="Pfam" id="PF07690">
    <property type="entry name" value="MFS_1"/>
    <property type="match status" value="1"/>
</dbReference>
<keyword evidence="10" id="KW-1185">Reference proteome</keyword>
<dbReference type="GO" id="GO:0022857">
    <property type="term" value="F:transmembrane transporter activity"/>
    <property type="evidence" value="ECO:0007669"/>
    <property type="project" value="InterPro"/>
</dbReference>
<comment type="caution">
    <text evidence="9">The sequence shown here is derived from an EMBL/GenBank/DDBJ whole genome shotgun (WGS) entry which is preliminary data.</text>
</comment>
<feature type="transmembrane region" description="Helical" evidence="7">
    <location>
        <begin position="188"/>
        <end position="207"/>
    </location>
</feature>
<evidence type="ECO:0000256" key="5">
    <source>
        <dbReference type="ARBA" id="ARBA00023136"/>
    </source>
</evidence>
<evidence type="ECO:0000256" key="3">
    <source>
        <dbReference type="ARBA" id="ARBA00022692"/>
    </source>
</evidence>
<dbReference type="Proteomes" id="UP000813444">
    <property type="component" value="Unassembled WGS sequence"/>
</dbReference>
<evidence type="ECO:0000313" key="10">
    <source>
        <dbReference type="Proteomes" id="UP000813444"/>
    </source>
</evidence>
<dbReference type="InterPro" id="IPR011701">
    <property type="entry name" value="MFS"/>
</dbReference>
<feature type="transmembrane region" description="Helical" evidence="7">
    <location>
        <begin position="263"/>
        <end position="288"/>
    </location>
</feature>
<evidence type="ECO:0000256" key="6">
    <source>
        <dbReference type="ARBA" id="ARBA00023180"/>
    </source>
</evidence>
<keyword evidence="3 7" id="KW-0812">Transmembrane</keyword>
<dbReference type="SUPFAM" id="SSF103473">
    <property type="entry name" value="MFS general substrate transporter"/>
    <property type="match status" value="1"/>
</dbReference>
<reference evidence="9" key="1">
    <citation type="journal article" date="2021" name="Nat. Commun.">
        <title>Genetic determinants of endophytism in the Arabidopsis root mycobiome.</title>
        <authorList>
            <person name="Mesny F."/>
            <person name="Miyauchi S."/>
            <person name="Thiergart T."/>
            <person name="Pickel B."/>
            <person name="Atanasova L."/>
            <person name="Karlsson M."/>
            <person name="Huettel B."/>
            <person name="Barry K.W."/>
            <person name="Haridas S."/>
            <person name="Chen C."/>
            <person name="Bauer D."/>
            <person name="Andreopoulos W."/>
            <person name="Pangilinan J."/>
            <person name="LaButti K."/>
            <person name="Riley R."/>
            <person name="Lipzen A."/>
            <person name="Clum A."/>
            <person name="Drula E."/>
            <person name="Henrissat B."/>
            <person name="Kohler A."/>
            <person name="Grigoriev I.V."/>
            <person name="Martin F.M."/>
            <person name="Hacquard S."/>
        </authorList>
    </citation>
    <scope>NUCLEOTIDE SEQUENCE</scope>
    <source>
        <strain evidence="9">MPI-CAGE-CH-0235</strain>
    </source>
</reference>
<feature type="transmembrane region" description="Helical" evidence="7">
    <location>
        <begin position="339"/>
        <end position="358"/>
    </location>
</feature>
<evidence type="ECO:0000256" key="7">
    <source>
        <dbReference type="SAM" id="Phobius"/>
    </source>
</evidence>
<protein>
    <submittedName>
        <fullName evidence="9">Major facilitator superfamily domain-containing protein</fullName>
    </submittedName>
</protein>
<evidence type="ECO:0000259" key="8">
    <source>
        <dbReference type="PROSITE" id="PS50850"/>
    </source>
</evidence>
<feature type="transmembrane region" description="Helical" evidence="7">
    <location>
        <begin position="231"/>
        <end position="251"/>
    </location>
</feature>
<evidence type="ECO:0000256" key="1">
    <source>
        <dbReference type="ARBA" id="ARBA00004141"/>
    </source>
</evidence>
<evidence type="ECO:0000256" key="2">
    <source>
        <dbReference type="ARBA" id="ARBA00022448"/>
    </source>
</evidence>
<dbReference type="EMBL" id="JAGPNK010000017">
    <property type="protein sequence ID" value="KAH7305767.1"/>
    <property type="molecule type" value="Genomic_DNA"/>
</dbReference>
<proteinExistence type="predicted"/>
<dbReference type="PANTHER" id="PTHR23501">
    <property type="entry name" value="MAJOR FACILITATOR SUPERFAMILY"/>
    <property type="match status" value="1"/>
</dbReference>
<feature type="transmembrane region" description="Helical" evidence="7">
    <location>
        <begin position="517"/>
        <end position="535"/>
    </location>
</feature>
<keyword evidence="6" id="KW-0325">Glycoprotein</keyword>
<keyword evidence="4 7" id="KW-1133">Transmembrane helix</keyword>
<dbReference type="PROSITE" id="PS50850">
    <property type="entry name" value="MFS"/>
    <property type="match status" value="1"/>
</dbReference>
<gene>
    <name evidence="9" type="ORF">B0I35DRAFT_454071</name>
</gene>
<dbReference type="InterPro" id="IPR020846">
    <property type="entry name" value="MFS_dom"/>
</dbReference>
<keyword evidence="2" id="KW-0813">Transport</keyword>
<feature type="transmembrane region" description="Helical" evidence="7">
    <location>
        <begin position="364"/>
        <end position="384"/>
    </location>
</feature>
<dbReference type="OrthoDB" id="10021397at2759"/>
<organism evidence="9 10">
    <name type="scientific">Stachybotrys elegans</name>
    <dbReference type="NCBI Taxonomy" id="80388"/>
    <lineage>
        <taxon>Eukaryota</taxon>
        <taxon>Fungi</taxon>
        <taxon>Dikarya</taxon>
        <taxon>Ascomycota</taxon>
        <taxon>Pezizomycotina</taxon>
        <taxon>Sordariomycetes</taxon>
        <taxon>Hypocreomycetidae</taxon>
        <taxon>Hypocreales</taxon>
        <taxon>Stachybotryaceae</taxon>
        <taxon>Stachybotrys</taxon>
    </lineage>
</organism>
<dbReference type="Gene3D" id="1.20.1250.20">
    <property type="entry name" value="MFS general substrate transporter like domains"/>
    <property type="match status" value="1"/>
</dbReference>
<feature type="domain" description="Major facilitator superfamily (MFS) profile" evidence="8">
    <location>
        <begin position="90"/>
        <end position="541"/>
    </location>
</feature>
<dbReference type="InterPro" id="IPR036259">
    <property type="entry name" value="MFS_trans_sf"/>
</dbReference>
<dbReference type="PANTHER" id="PTHR23501:SF187">
    <property type="entry name" value="MAJOR FACILITATOR SUPERFAMILY (MFS) PROFILE DOMAIN-CONTAINING PROTEIN"/>
    <property type="match status" value="1"/>
</dbReference>
<dbReference type="AlphaFoldDB" id="A0A8K0WM70"/>
<keyword evidence="5 7" id="KW-0472">Membrane</keyword>
<feature type="transmembrane region" description="Helical" evidence="7">
    <location>
        <begin position="156"/>
        <end position="181"/>
    </location>
</feature>
<sequence length="567" mass="61266">MLQLPSAAASLLGFALALRFVLFKLAVRRILTLAIVNILKLLRLNHQTCPKRSKTPDSIQTTNNVSVQPEVKPLLGKYETFTHAWRLWAIFPFLILLALNAAIDSRIITTPLPTIAREIGSASEYIWIAQSYLFSSTVSQPLFSQVANIFGRQNSFFVAIGLFALGSGIGGGTSNVAMLIADRAIQGIGAKGGLAGLPEIIICYLIPPRERGPYLAAVILGGVLAEADWQWIFWINLPVSVVICATVFFILKVSYKRNATWRAALTSVDFAGQAIFIPAIVALFFGLIMGGTEGYPWSSWRIILPLVLGVIGWGCFHLHQASRFCPEPSTSPCLFQNRTSATGFMLILLDAVVFEAGVSPLTSGVYFVPLALAIIAFGSLGGAFQCKTSLYKPLHWLGFAVSAIGTRLLSTLNETSSQTAWVGYQVITSGGLGVVFTATSPSTPAPLPEADVATATGTYTFVRAFGLRWGVTMPSIVFNGQINSRLFREAGFDGPGLDKLQEPSLQQVKGTSESLRVLWLIFVSLFCLGFLATFVERSLSLSISHKSEFALDPSLKASPPLTTEEGD</sequence>